<feature type="region of interest" description="Disordered" evidence="1">
    <location>
        <begin position="127"/>
        <end position="162"/>
    </location>
</feature>
<evidence type="ECO:0000313" key="4">
    <source>
        <dbReference type="Proteomes" id="UP001497623"/>
    </source>
</evidence>
<protein>
    <recommendedName>
        <fullName evidence="2">Mitochondrial splicing suppressor 51-like C-terminal domain-containing protein</fullName>
    </recommendedName>
</protein>
<evidence type="ECO:0000259" key="2">
    <source>
        <dbReference type="Pfam" id="PF20179"/>
    </source>
</evidence>
<feature type="compositionally biased region" description="Acidic residues" evidence="1">
    <location>
        <begin position="300"/>
        <end position="312"/>
    </location>
</feature>
<dbReference type="Proteomes" id="UP001497623">
    <property type="component" value="Unassembled WGS sequence"/>
</dbReference>
<feature type="compositionally biased region" description="Acidic residues" evidence="1">
    <location>
        <begin position="127"/>
        <end position="159"/>
    </location>
</feature>
<feature type="compositionally biased region" description="Basic residues" evidence="1">
    <location>
        <begin position="277"/>
        <end position="287"/>
    </location>
</feature>
<organism evidence="3 4">
    <name type="scientific">Meganyctiphanes norvegica</name>
    <name type="common">Northern krill</name>
    <name type="synonym">Thysanopoda norvegica</name>
    <dbReference type="NCBI Taxonomy" id="48144"/>
    <lineage>
        <taxon>Eukaryota</taxon>
        <taxon>Metazoa</taxon>
        <taxon>Ecdysozoa</taxon>
        <taxon>Arthropoda</taxon>
        <taxon>Crustacea</taxon>
        <taxon>Multicrustacea</taxon>
        <taxon>Malacostraca</taxon>
        <taxon>Eumalacostraca</taxon>
        <taxon>Eucarida</taxon>
        <taxon>Euphausiacea</taxon>
        <taxon>Euphausiidae</taxon>
        <taxon>Meganyctiphanes</taxon>
    </lineage>
</organism>
<accession>A0AAV2SXW5</accession>
<comment type="caution">
    <text evidence="3">The sequence shown here is derived from an EMBL/GenBank/DDBJ whole genome shotgun (WGS) entry which is preliminary data.</text>
</comment>
<dbReference type="AlphaFoldDB" id="A0AAV2SXW5"/>
<proteinExistence type="predicted"/>
<feature type="region of interest" description="Disordered" evidence="1">
    <location>
        <begin position="272"/>
        <end position="312"/>
    </location>
</feature>
<feature type="domain" description="Mitochondrial splicing suppressor 51-like C-terminal" evidence="2">
    <location>
        <begin position="2"/>
        <end position="123"/>
    </location>
</feature>
<evidence type="ECO:0000256" key="1">
    <source>
        <dbReference type="SAM" id="MobiDB-lite"/>
    </source>
</evidence>
<dbReference type="Pfam" id="PF20179">
    <property type="entry name" value="MSS51_C"/>
    <property type="match status" value="1"/>
</dbReference>
<name>A0AAV2SXW5_MEGNR</name>
<reference evidence="3 4" key="1">
    <citation type="submission" date="2024-05" db="EMBL/GenBank/DDBJ databases">
        <authorList>
            <person name="Wallberg A."/>
        </authorList>
    </citation>
    <scope>NUCLEOTIDE SEQUENCE [LARGE SCALE GENOMIC DNA]</scope>
</reference>
<sequence length="312" mass="35665">MPLTILHLLEKGGLGPDKKSVNAVEKLTIHILCEQPFLDPSSWEFFLHRLPRLKKLNLHFCQNNGTPGGSVNHLNTSMQLQRCRNCEESGRLITFTLYPGIYQHLLNKDELDKPDIVYVINPKDLIEPNDDDSEVGDSDLDDSDWDDFDEDDSDEDDSSDEKITVNQELFYKNITKYETSGLIIANESKKKMLISYRGLCKVRSIQLMKINGFTYDRKNPFSGFSSVRQKYENKNHEDVVSNNQSYVAYLTRTAKENSEVKVIEGSNIWKVEDDRNHHKSKSGKPAKRNGFNPVESLGDTSDESDLPDLIDD</sequence>
<dbReference type="InterPro" id="IPR046824">
    <property type="entry name" value="Mss51-like_C"/>
</dbReference>
<dbReference type="EMBL" id="CAXKWB010140392">
    <property type="protein sequence ID" value="CAL4245709.1"/>
    <property type="molecule type" value="Genomic_DNA"/>
</dbReference>
<keyword evidence="4" id="KW-1185">Reference proteome</keyword>
<evidence type="ECO:0000313" key="3">
    <source>
        <dbReference type="EMBL" id="CAL4245709.1"/>
    </source>
</evidence>
<gene>
    <name evidence="3" type="ORF">MNOR_LOCUS41080</name>
</gene>